<dbReference type="Pfam" id="PF16656">
    <property type="entry name" value="Pur_ac_phosph_N"/>
    <property type="match status" value="1"/>
</dbReference>
<dbReference type="GO" id="GO:0046872">
    <property type="term" value="F:metal ion binding"/>
    <property type="evidence" value="ECO:0007669"/>
    <property type="project" value="InterPro"/>
</dbReference>
<feature type="domain" description="Calcineurin-like phosphoesterase" evidence="5">
    <location>
        <begin position="136"/>
        <end position="333"/>
    </location>
</feature>
<evidence type="ECO:0000313" key="8">
    <source>
        <dbReference type="EMBL" id="CAC5409862.1"/>
    </source>
</evidence>
<dbReference type="OrthoDB" id="45007at2759"/>
<dbReference type="Pfam" id="PF14008">
    <property type="entry name" value="Metallophos_C"/>
    <property type="match status" value="1"/>
</dbReference>
<dbReference type="GO" id="GO:0003993">
    <property type="term" value="F:acid phosphatase activity"/>
    <property type="evidence" value="ECO:0007669"/>
    <property type="project" value="UniProtKB-EC"/>
</dbReference>
<dbReference type="SUPFAM" id="SSF56300">
    <property type="entry name" value="Metallo-dependent phosphatases"/>
    <property type="match status" value="1"/>
</dbReference>
<dbReference type="InterPro" id="IPR015914">
    <property type="entry name" value="PAPs_N"/>
</dbReference>
<proteinExistence type="inferred from homology"/>
<comment type="catalytic activity">
    <reaction evidence="3">
        <text>a phosphate monoester + H2O = an alcohol + phosphate</text>
        <dbReference type="Rhea" id="RHEA:15017"/>
        <dbReference type="ChEBI" id="CHEBI:15377"/>
        <dbReference type="ChEBI" id="CHEBI:30879"/>
        <dbReference type="ChEBI" id="CHEBI:43474"/>
        <dbReference type="ChEBI" id="CHEBI:67140"/>
        <dbReference type="EC" id="3.1.3.2"/>
    </reaction>
</comment>
<sequence>MHSSKLIWLIYFIFVLTACRGNFVKPKPATNVNEPQQIHIGFGQRLTDIIILWSTRNNDSSVAEYYTGNTNAKAIKGETIHFEGNPLGCQYLHRVYIANLTPGKKYFYKVFGQNSDFTSSQYSFTIPDVNKPLTYMIYGDLGLLSANLQFLQHEVILDPQKYSAIFHIGDIAYDLGSDGGKRGDKFLNAIQPMAAHVPYMTIPGDHELFPGSKDHYRFRFSTPNAGWPMPMYQLWYSLDAGLIHFVCISTEVFFLDKDNIDRQMKWLEEDLAAVNEDRSKHPWIIVLGHRPMYCSVNDDSEDCRQFDSVIRNRLEDVFYKNGVDLFISGHQHLYERTYPVYKNKVLAFNNRNPRATIHLIVGSLGNQYLTEFSSKPGGPWSANVVSAMEMEIYGKVKAFNDTHLFWTANKAMDNGVVDKAWIIQNQHGPFDQAIIPDPLGAAGKQWRKHNQEDDNTFINLNFFYVDKDDYNTRVTVLMFTFIFLIFGVCFRKKILNSFRYCCINHDKCKNGQLIPM</sequence>
<evidence type="ECO:0000259" key="6">
    <source>
        <dbReference type="Pfam" id="PF14008"/>
    </source>
</evidence>
<evidence type="ECO:0000313" key="9">
    <source>
        <dbReference type="Proteomes" id="UP000507470"/>
    </source>
</evidence>
<keyword evidence="2" id="KW-0325">Glycoprotein</keyword>
<reference evidence="8 9" key="1">
    <citation type="submission" date="2020-06" db="EMBL/GenBank/DDBJ databases">
        <authorList>
            <person name="Li R."/>
            <person name="Bekaert M."/>
        </authorList>
    </citation>
    <scope>NUCLEOTIDE SEQUENCE [LARGE SCALE GENOMIC DNA]</scope>
    <source>
        <strain evidence="9">wild</strain>
    </source>
</reference>
<evidence type="ECO:0000256" key="2">
    <source>
        <dbReference type="ARBA" id="ARBA00023180"/>
    </source>
</evidence>
<evidence type="ECO:0000256" key="1">
    <source>
        <dbReference type="ARBA" id="ARBA00022729"/>
    </source>
</evidence>
<dbReference type="PANTHER" id="PTHR45867">
    <property type="entry name" value="PURPLE ACID PHOSPHATASE"/>
    <property type="match status" value="1"/>
</dbReference>
<gene>
    <name evidence="8" type="ORF">MCOR_43096</name>
</gene>
<dbReference type="SUPFAM" id="SSF49363">
    <property type="entry name" value="Purple acid phosphatase, N-terminal domain"/>
    <property type="match status" value="1"/>
</dbReference>
<dbReference type="Gene3D" id="2.60.40.380">
    <property type="entry name" value="Purple acid phosphatase-like, N-terminal"/>
    <property type="match status" value="1"/>
</dbReference>
<dbReference type="InterPro" id="IPR008963">
    <property type="entry name" value="Purple_acid_Pase-like_N"/>
</dbReference>
<name>A0A6J8DQG5_MYTCO</name>
<keyword evidence="9" id="KW-1185">Reference proteome</keyword>
<dbReference type="InterPro" id="IPR004843">
    <property type="entry name" value="Calcineurin-like_PHP"/>
</dbReference>
<dbReference type="PROSITE" id="PS51257">
    <property type="entry name" value="PROKAR_LIPOPROTEIN"/>
    <property type="match status" value="1"/>
</dbReference>
<dbReference type="InterPro" id="IPR025733">
    <property type="entry name" value="PAPs_C"/>
</dbReference>
<dbReference type="CDD" id="cd00839">
    <property type="entry name" value="MPP_PAPs"/>
    <property type="match status" value="1"/>
</dbReference>
<feature type="domain" description="Purple acid phosphatase C-terminal" evidence="6">
    <location>
        <begin position="355"/>
        <end position="418"/>
    </location>
</feature>
<keyword evidence="1 3" id="KW-0732">Signal</keyword>
<evidence type="ECO:0000256" key="3">
    <source>
        <dbReference type="RuleBase" id="RU361203"/>
    </source>
</evidence>
<dbReference type="EC" id="3.1.3.2" evidence="3"/>
<dbReference type="Pfam" id="PF00149">
    <property type="entry name" value="Metallophos"/>
    <property type="match status" value="1"/>
</dbReference>
<dbReference type="Proteomes" id="UP000507470">
    <property type="component" value="Unassembled WGS sequence"/>
</dbReference>
<keyword evidence="3" id="KW-0378">Hydrolase</keyword>
<protein>
    <recommendedName>
        <fullName evidence="3">Purple acid phosphatase</fullName>
        <ecNumber evidence="3">3.1.3.2</ecNumber>
    </recommendedName>
</protein>
<evidence type="ECO:0000256" key="4">
    <source>
        <dbReference type="SAM" id="Phobius"/>
    </source>
</evidence>
<feature type="chain" id="PRO_5027137176" description="Purple acid phosphatase" evidence="3">
    <location>
        <begin position="22"/>
        <end position="516"/>
    </location>
</feature>
<dbReference type="AlphaFoldDB" id="A0A6J8DQG5"/>
<dbReference type="EMBL" id="CACVKT020007648">
    <property type="protein sequence ID" value="CAC5409862.1"/>
    <property type="molecule type" value="Genomic_DNA"/>
</dbReference>
<dbReference type="InterPro" id="IPR029052">
    <property type="entry name" value="Metallo-depent_PP-like"/>
</dbReference>
<comment type="similarity">
    <text evidence="3">Belongs to the metallophosphoesterase superfamily. Purple acid phosphatase family.</text>
</comment>
<feature type="signal peptide" evidence="3">
    <location>
        <begin position="1"/>
        <end position="21"/>
    </location>
</feature>
<keyword evidence="4" id="KW-1133">Transmembrane helix</keyword>
<keyword evidence="4" id="KW-0472">Membrane</keyword>
<keyword evidence="4" id="KW-0812">Transmembrane</keyword>
<dbReference type="InterPro" id="IPR041792">
    <property type="entry name" value="MPP_PAP"/>
</dbReference>
<organism evidence="8 9">
    <name type="scientific">Mytilus coruscus</name>
    <name type="common">Sea mussel</name>
    <dbReference type="NCBI Taxonomy" id="42192"/>
    <lineage>
        <taxon>Eukaryota</taxon>
        <taxon>Metazoa</taxon>
        <taxon>Spiralia</taxon>
        <taxon>Lophotrochozoa</taxon>
        <taxon>Mollusca</taxon>
        <taxon>Bivalvia</taxon>
        <taxon>Autobranchia</taxon>
        <taxon>Pteriomorphia</taxon>
        <taxon>Mytilida</taxon>
        <taxon>Mytiloidea</taxon>
        <taxon>Mytilidae</taxon>
        <taxon>Mytilinae</taxon>
        <taxon>Mytilus</taxon>
    </lineage>
</organism>
<dbReference type="Gene3D" id="3.60.21.10">
    <property type="match status" value="1"/>
</dbReference>
<accession>A0A6J8DQG5</accession>
<feature type="transmembrane region" description="Helical" evidence="4">
    <location>
        <begin position="470"/>
        <end position="490"/>
    </location>
</feature>
<evidence type="ECO:0000259" key="7">
    <source>
        <dbReference type="Pfam" id="PF16656"/>
    </source>
</evidence>
<feature type="domain" description="Purple acid phosphatase N-terminal" evidence="7">
    <location>
        <begin position="35"/>
        <end position="125"/>
    </location>
</feature>
<evidence type="ECO:0000259" key="5">
    <source>
        <dbReference type="Pfam" id="PF00149"/>
    </source>
</evidence>